<dbReference type="OrthoDB" id="197155at2759"/>
<dbReference type="EMBL" id="CAJPIZ010006433">
    <property type="protein sequence ID" value="CAG2109516.1"/>
    <property type="molecule type" value="Genomic_DNA"/>
</dbReference>
<feature type="region of interest" description="Disordered" evidence="5">
    <location>
        <begin position="767"/>
        <end position="800"/>
    </location>
</feature>
<dbReference type="Pfam" id="PF01734">
    <property type="entry name" value="Patatin"/>
    <property type="match status" value="1"/>
</dbReference>
<evidence type="ECO:0000313" key="7">
    <source>
        <dbReference type="EMBL" id="CAD7629086.1"/>
    </source>
</evidence>
<feature type="short sequence motif" description="GXGXXG" evidence="4">
    <location>
        <begin position="34"/>
        <end position="39"/>
    </location>
</feature>
<dbReference type="GO" id="GO:0019433">
    <property type="term" value="P:triglyceride catabolic process"/>
    <property type="evidence" value="ECO:0007669"/>
    <property type="project" value="TreeGrafter"/>
</dbReference>
<feature type="compositionally biased region" description="Polar residues" evidence="5">
    <location>
        <begin position="7"/>
        <end position="25"/>
    </location>
</feature>
<protein>
    <recommendedName>
        <fullName evidence="1">triacylglycerol lipase</fullName>
        <ecNumber evidence="1">3.1.1.3</ecNumber>
    </recommendedName>
</protein>
<dbReference type="InterPro" id="IPR033562">
    <property type="entry name" value="PLPL"/>
</dbReference>
<dbReference type="GO" id="GO:0005811">
    <property type="term" value="C:lipid droplet"/>
    <property type="evidence" value="ECO:0007669"/>
    <property type="project" value="TreeGrafter"/>
</dbReference>
<evidence type="ECO:0000256" key="4">
    <source>
        <dbReference type="PROSITE-ProRule" id="PRU01161"/>
    </source>
</evidence>
<name>A0A7R9KTF0_9ACAR</name>
<keyword evidence="3 4" id="KW-0443">Lipid metabolism</keyword>
<feature type="short sequence motif" description="DGA/G" evidence="4">
    <location>
        <begin position="184"/>
        <end position="186"/>
    </location>
</feature>
<feature type="domain" description="PNPLA" evidence="6">
    <location>
        <begin position="30"/>
        <end position="197"/>
    </location>
</feature>
<feature type="active site" description="Proton acceptor" evidence="4">
    <location>
        <position position="184"/>
    </location>
</feature>
<proteinExistence type="predicted"/>
<evidence type="ECO:0000256" key="5">
    <source>
        <dbReference type="SAM" id="MobiDB-lite"/>
    </source>
</evidence>
<keyword evidence="4" id="KW-0442">Lipid degradation</keyword>
<keyword evidence="8" id="KW-1185">Reference proteome</keyword>
<evidence type="ECO:0000256" key="1">
    <source>
        <dbReference type="ARBA" id="ARBA00013279"/>
    </source>
</evidence>
<accession>A0A7R9KTF0</accession>
<organism evidence="7">
    <name type="scientific">Medioppia subpectinata</name>
    <dbReference type="NCBI Taxonomy" id="1979941"/>
    <lineage>
        <taxon>Eukaryota</taxon>
        <taxon>Metazoa</taxon>
        <taxon>Ecdysozoa</taxon>
        <taxon>Arthropoda</taxon>
        <taxon>Chelicerata</taxon>
        <taxon>Arachnida</taxon>
        <taxon>Acari</taxon>
        <taxon>Acariformes</taxon>
        <taxon>Sarcoptiformes</taxon>
        <taxon>Oribatida</taxon>
        <taxon>Brachypylina</taxon>
        <taxon>Oppioidea</taxon>
        <taxon>Oppiidae</taxon>
        <taxon>Medioppia</taxon>
    </lineage>
</organism>
<dbReference type="PANTHER" id="PTHR12406">
    <property type="entry name" value="CALCIUM-INDEPENDENT PHOSPHOLIPASE A2 IPLA2 -RELATED"/>
    <property type="match status" value="1"/>
</dbReference>
<dbReference type="Proteomes" id="UP000759131">
    <property type="component" value="Unassembled WGS sequence"/>
</dbReference>
<evidence type="ECO:0000256" key="3">
    <source>
        <dbReference type="ARBA" id="ARBA00023098"/>
    </source>
</evidence>
<dbReference type="EC" id="3.1.1.3" evidence="1"/>
<dbReference type="EMBL" id="OC861008">
    <property type="protein sequence ID" value="CAD7629086.1"/>
    <property type="molecule type" value="Genomic_DNA"/>
</dbReference>
<feature type="active site" description="Nucleophile" evidence="4">
    <location>
        <position position="65"/>
    </location>
</feature>
<sequence length="815" mass="89213">MPPVAATVNSRSATPTIGAQPQPKSGQMSLSFAGCGFLGLYHVGVASCFRQYAPLDNTEIIAGASAGALAAMAMCLRLPLGESTSEILHVAIKARARALGPFHPSFDVNKIIHDGLVKTLPDDCHKRATGRLYISVTRVSDGKNVLISQFDSKEDLIRAIQCSCFIPFWSGIVPPKFHGIAYMDGGFSDNLPTFDEHTVTVSPFSGESDICPQDDTYNPFQVNLVNTSMSLSVSNLYRLTRILFPAHPEDLSKMCQQGFDDALRFLQRNNKIACTRCLAIQSSFTLAEDDEEDNDYQSNDSDSGYENTCGAGDGQHHSAINCNNCTDCQYRRQIAVLDSLPDAVVQAIQEACDQVNKGVINWLFRHRPMKLLSFLTIPYLLPIDITIVLFCKVWQSVPAIKQELKSSLYNLLTFLRSIVVKMESKRHLYSAKFSCQLAVTEFDYSREDCPQVYATGGSSPVGARKVSTIKVPKRKLTNLSSGANPSINPTPTARKLVEKAHSFSPGSSAATRKRSQYAMDGATAASISATSAQELLTMKARQRLDRLQQQSGAGGHQRKSYAGVYDRRWPSVSSSATAADDEWPIDRRRSMIEMMAPKVKPPERVISKMNFGFSFDLKNKSAEELDINQRTAGAAGLAASAPDLDQLSAGSPVASDNKMLDALKRLEDMDQSHAIEMANKALDWERECLQKYREFGDMAGEVGSGSDGNDINKMIEVTQTQEALMAFYYTDENNRVKVTEIFNISSDDGESGDGMATTIAADARRLSGDRQSISDDEDGLSVRHSSSRSSLSTVSANSAVSAAQRRRKKSVILID</sequence>
<dbReference type="InterPro" id="IPR016035">
    <property type="entry name" value="Acyl_Trfase/lysoPLipase"/>
</dbReference>
<dbReference type="PANTHER" id="PTHR12406:SF41">
    <property type="entry name" value="BRUMMER, ISOFORM B-RELATED"/>
    <property type="match status" value="1"/>
</dbReference>
<reference evidence="7" key="1">
    <citation type="submission" date="2020-11" db="EMBL/GenBank/DDBJ databases">
        <authorList>
            <person name="Tran Van P."/>
        </authorList>
    </citation>
    <scope>NUCLEOTIDE SEQUENCE</scope>
</reference>
<dbReference type="FunFam" id="3.40.1090.10:FF:000003">
    <property type="entry name" value="Patatin-like phospholipase domain-containing protein 2"/>
    <property type="match status" value="1"/>
</dbReference>
<evidence type="ECO:0000256" key="2">
    <source>
        <dbReference type="ARBA" id="ARBA00022801"/>
    </source>
</evidence>
<dbReference type="GO" id="GO:0055088">
    <property type="term" value="P:lipid homeostasis"/>
    <property type="evidence" value="ECO:0007669"/>
    <property type="project" value="TreeGrafter"/>
</dbReference>
<feature type="region of interest" description="Disordered" evidence="5">
    <location>
        <begin position="1"/>
        <end position="25"/>
    </location>
</feature>
<dbReference type="AlphaFoldDB" id="A0A7R9KTF0"/>
<dbReference type="SUPFAM" id="SSF52151">
    <property type="entry name" value="FabD/lysophospholipase-like"/>
    <property type="match status" value="1"/>
</dbReference>
<dbReference type="PROSITE" id="PS51635">
    <property type="entry name" value="PNPLA"/>
    <property type="match status" value="1"/>
</dbReference>
<feature type="short sequence motif" description="GXSXG" evidence="4">
    <location>
        <begin position="63"/>
        <end position="67"/>
    </location>
</feature>
<dbReference type="GO" id="GO:0016020">
    <property type="term" value="C:membrane"/>
    <property type="evidence" value="ECO:0007669"/>
    <property type="project" value="TreeGrafter"/>
</dbReference>
<dbReference type="GO" id="GO:0005737">
    <property type="term" value="C:cytoplasm"/>
    <property type="evidence" value="ECO:0007669"/>
    <property type="project" value="TreeGrafter"/>
</dbReference>
<dbReference type="Gene3D" id="3.40.1090.10">
    <property type="entry name" value="Cytosolic phospholipase A2 catalytic domain"/>
    <property type="match status" value="2"/>
</dbReference>
<dbReference type="InterPro" id="IPR002641">
    <property type="entry name" value="PNPLA_dom"/>
</dbReference>
<gene>
    <name evidence="7" type="ORF">OSB1V03_LOCUS9503</name>
</gene>
<evidence type="ECO:0000313" key="8">
    <source>
        <dbReference type="Proteomes" id="UP000759131"/>
    </source>
</evidence>
<dbReference type="GO" id="GO:0004806">
    <property type="term" value="F:triacylglycerol lipase activity"/>
    <property type="evidence" value="ECO:0007669"/>
    <property type="project" value="UniProtKB-EC"/>
</dbReference>
<evidence type="ECO:0000259" key="6">
    <source>
        <dbReference type="PROSITE" id="PS51635"/>
    </source>
</evidence>
<feature type="compositionally biased region" description="Low complexity" evidence="5">
    <location>
        <begin position="782"/>
        <end position="800"/>
    </location>
</feature>
<keyword evidence="2 4" id="KW-0378">Hydrolase</keyword>